<gene>
    <name evidence="3" type="ORF">EHQ30_03685</name>
</gene>
<dbReference type="Proteomes" id="UP000297891">
    <property type="component" value="Unassembled WGS sequence"/>
</dbReference>
<dbReference type="InterPro" id="IPR036890">
    <property type="entry name" value="HATPase_C_sf"/>
</dbReference>
<dbReference type="RefSeq" id="WP_100789289.1">
    <property type="nucleotide sequence ID" value="NZ_NPDQ01000001.1"/>
</dbReference>
<feature type="transmembrane region" description="Helical" evidence="1">
    <location>
        <begin position="236"/>
        <end position="258"/>
    </location>
</feature>
<dbReference type="Gene3D" id="3.30.565.10">
    <property type="entry name" value="Histidine kinase-like ATPase, C-terminal domain"/>
    <property type="match status" value="1"/>
</dbReference>
<feature type="domain" description="Signal transduction histidine kinase internal region" evidence="2">
    <location>
        <begin position="439"/>
        <end position="516"/>
    </location>
</feature>
<keyword evidence="4" id="KW-1185">Reference proteome</keyword>
<name>A0A2M9Y788_9LEPT</name>
<dbReference type="GO" id="GO:0016020">
    <property type="term" value="C:membrane"/>
    <property type="evidence" value="ECO:0007669"/>
    <property type="project" value="InterPro"/>
</dbReference>
<evidence type="ECO:0000313" key="3">
    <source>
        <dbReference type="EMBL" id="TGK95745.1"/>
    </source>
</evidence>
<dbReference type="PANTHER" id="PTHR34220">
    <property type="entry name" value="SENSOR HISTIDINE KINASE YPDA"/>
    <property type="match status" value="1"/>
</dbReference>
<dbReference type="Pfam" id="PF06580">
    <property type="entry name" value="His_kinase"/>
    <property type="match status" value="1"/>
</dbReference>
<dbReference type="AlphaFoldDB" id="A0A2M9Y788"/>
<organism evidence="3 4">
    <name type="scientific">Leptospira brenneri</name>
    <dbReference type="NCBI Taxonomy" id="2023182"/>
    <lineage>
        <taxon>Bacteria</taxon>
        <taxon>Pseudomonadati</taxon>
        <taxon>Spirochaetota</taxon>
        <taxon>Spirochaetia</taxon>
        <taxon>Leptospirales</taxon>
        <taxon>Leptospiraceae</taxon>
        <taxon>Leptospira</taxon>
    </lineage>
</organism>
<dbReference type="OrthoDB" id="9809348at2"/>
<keyword evidence="1" id="KW-0472">Membrane</keyword>
<keyword evidence="1" id="KW-0812">Transmembrane</keyword>
<keyword evidence="3" id="KW-0808">Transferase</keyword>
<protein>
    <submittedName>
        <fullName evidence="3">Histidine kinase</fullName>
    </submittedName>
</protein>
<feature type="transmembrane region" description="Helical" evidence="1">
    <location>
        <begin position="330"/>
        <end position="355"/>
    </location>
</feature>
<dbReference type="GO" id="GO:0000155">
    <property type="term" value="F:phosphorelay sensor kinase activity"/>
    <property type="evidence" value="ECO:0007669"/>
    <property type="project" value="InterPro"/>
</dbReference>
<dbReference type="EMBL" id="RQFP01000001">
    <property type="protein sequence ID" value="TGK95745.1"/>
    <property type="molecule type" value="Genomic_DNA"/>
</dbReference>
<keyword evidence="3" id="KW-0418">Kinase</keyword>
<dbReference type="InterPro" id="IPR050640">
    <property type="entry name" value="Bact_2-comp_sensor_kinase"/>
</dbReference>
<feature type="transmembrane region" description="Helical" evidence="1">
    <location>
        <begin position="295"/>
        <end position="318"/>
    </location>
</feature>
<keyword evidence="1" id="KW-1133">Transmembrane helix</keyword>
<comment type="caution">
    <text evidence="3">The sequence shown here is derived from an EMBL/GenBank/DDBJ whole genome shotgun (WGS) entry which is preliminary data.</text>
</comment>
<feature type="transmembrane region" description="Helical" evidence="1">
    <location>
        <begin position="367"/>
        <end position="385"/>
    </location>
</feature>
<evidence type="ECO:0000256" key="1">
    <source>
        <dbReference type="SAM" id="Phobius"/>
    </source>
</evidence>
<evidence type="ECO:0000313" key="4">
    <source>
        <dbReference type="Proteomes" id="UP000297891"/>
    </source>
</evidence>
<feature type="transmembrane region" description="Helical" evidence="1">
    <location>
        <begin position="264"/>
        <end position="283"/>
    </location>
</feature>
<feature type="transmembrane region" description="Helical" evidence="1">
    <location>
        <begin position="391"/>
        <end position="410"/>
    </location>
</feature>
<proteinExistence type="predicted"/>
<reference evidence="3" key="1">
    <citation type="journal article" date="2019" name="PLoS Negl. Trop. Dis.">
        <title>Revisiting the worldwide diversity of Leptospira species in the environment.</title>
        <authorList>
            <person name="Vincent A.T."/>
            <person name="Schiettekatte O."/>
            <person name="Bourhy P."/>
            <person name="Veyrier F.J."/>
            <person name="Picardeau M."/>
        </authorList>
    </citation>
    <scope>NUCLEOTIDE SEQUENCE [LARGE SCALE GENOMIC DNA]</scope>
    <source>
        <strain evidence="3">201800277</strain>
    </source>
</reference>
<accession>A0A2M9Y788</accession>
<feature type="transmembrane region" description="Helical" evidence="1">
    <location>
        <begin position="12"/>
        <end position="35"/>
    </location>
</feature>
<dbReference type="InterPro" id="IPR010559">
    <property type="entry name" value="Sig_transdc_His_kin_internal"/>
</dbReference>
<evidence type="ECO:0000259" key="2">
    <source>
        <dbReference type="Pfam" id="PF06580"/>
    </source>
</evidence>
<dbReference type="SUPFAM" id="SSF55874">
    <property type="entry name" value="ATPase domain of HSP90 chaperone/DNA topoisomerase II/histidine kinase"/>
    <property type="match status" value="1"/>
</dbReference>
<feature type="transmembrane region" description="Helical" evidence="1">
    <location>
        <begin position="202"/>
        <end position="224"/>
    </location>
</feature>
<dbReference type="PANTHER" id="PTHR34220:SF7">
    <property type="entry name" value="SENSOR HISTIDINE KINASE YPDA"/>
    <property type="match status" value="1"/>
</dbReference>
<sequence length="642" mass="73886">MKDGFAKFIDSPFLSVSIFILVLIASLTTIVYNFVSPKDRTIVNYSFAEDADYFIGDIPPMDDGNFDFPKMKKVFWQSGAGWISTEELLKIANSEFIWVRAPALSLGNHSEIFALLQHQGVVFEVFTDTGHSFFKFGDFNDPKSIPKVFESKFSWIQIPLEESEYYYIRLYHNKSFLFAIPVMEKIAGNRDAVFRKFAINNFTFIFIHAFFFMIGLICALVYFIEFKKRYDLVLDFAIFCLLFGIFGLSSNSFLLYVFENQTPLIILNVISSNFIFIPMLSGLRRLFPNIKIPILPILIYINIALAVSSMIFTLSISLSDSMYLLLIEMLPFFMGLIVFIILMNISGPIFASYIAWKAGNTVAKGHFIGFCITLVLVIIEMAYSITDQFGFNRVALGGVLFGVISQGFALERAIFANRQQAQFYKEDLLKAEKSLKESQLKSLQTKMNPHYLFNSLNTIHALHKIKPELIADAILSLANNYRFISDRTDRDWIPFEEEWSFLQDYLHLQKLRFYDTIQIDFKKTGDFSSVILPPLLLQPIIENSFKHGFRGSAEEDFHFQLFIHAKMIKDSVFCFVVYDNGIGIPEELLADKTKLLERSLGNIKERLKNLYSEFSFEVRRNFPEGARTEIEIILTSRVPQVP</sequence>